<dbReference type="InterPro" id="IPR049552">
    <property type="entry name" value="PKS_DH_N"/>
</dbReference>
<evidence type="ECO:0000259" key="2">
    <source>
        <dbReference type="PROSITE" id="PS52019"/>
    </source>
</evidence>
<feature type="non-terminal residue" evidence="3">
    <location>
        <position position="1"/>
    </location>
</feature>
<comment type="caution">
    <text evidence="3">The sequence shown here is derived from an EMBL/GenBank/DDBJ whole genome shotgun (WGS) entry which is preliminary data.</text>
</comment>
<dbReference type="SMART" id="SM00826">
    <property type="entry name" value="PKS_DH"/>
    <property type="match status" value="1"/>
</dbReference>
<feature type="non-terminal residue" evidence="3">
    <location>
        <position position="94"/>
    </location>
</feature>
<dbReference type="AlphaFoldDB" id="A0A6G3XT00"/>
<dbReference type="EMBL" id="JAAGMN010008896">
    <property type="protein sequence ID" value="NEE20948.1"/>
    <property type="molecule type" value="Genomic_DNA"/>
</dbReference>
<reference evidence="3" key="1">
    <citation type="submission" date="2020-01" db="EMBL/GenBank/DDBJ databases">
        <title>Insect and environment-associated Actinomycetes.</title>
        <authorList>
            <person name="Currrie C."/>
            <person name="Chevrette M."/>
            <person name="Carlson C."/>
            <person name="Stubbendieck R."/>
            <person name="Wendt-Pienkowski E."/>
        </authorList>
    </citation>
    <scope>NUCLEOTIDE SEQUENCE</scope>
    <source>
        <strain evidence="3">SID7499</strain>
    </source>
</reference>
<organism evidence="3">
    <name type="scientific">Streptomyces sp. SID7499</name>
    <dbReference type="NCBI Taxonomy" id="2706086"/>
    <lineage>
        <taxon>Bacteria</taxon>
        <taxon>Bacillati</taxon>
        <taxon>Actinomycetota</taxon>
        <taxon>Actinomycetes</taxon>
        <taxon>Kitasatosporales</taxon>
        <taxon>Streptomycetaceae</taxon>
        <taxon>Streptomyces</taxon>
    </lineage>
</organism>
<dbReference type="Gene3D" id="3.10.129.10">
    <property type="entry name" value="Hotdog Thioesterase"/>
    <property type="match status" value="1"/>
</dbReference>
<feature type="domain" description="PKS/mFAS DH" evidence="2">
    <location>
        <begin position="1"/>
        <end position="94"/>
    </location>
</feature>
<dbReference type="InterPro" id="IPR020807">
    <property type="entry name" value="PKS_DH"/>
</dbReference>
<comment type="caution">
    <text evidence="1">Lacks conserved residue(s) required for the propagation of feature annotation.</text>
</comment>
<gene>
    <name evidence="3" type="ORF">G3M58_82625</name>
</gene>
<dbReference type="Pfam" id="PF21089">
    <property type="entry name" value="PKS_DH_N"/>
    <property type="match status" value="1"/>
</dbReference>
<evidence type="ECO:0000256" key="1">
    <source>
        <dbReference type="PROSITE-ProRule" id="PRU01363"/>
    </source>
</evidence>
<accession>A0A6G3XT00</accession>
<dbReference type="PROSITE" id="PS52019">
    <property type="entry name" value="PKS_MFAS_DH"/>
    <property type="match status" value="1"/>
</dbReference>
<sequence length="94" mass="9895">TEDLPYLADHRIQDTVVFPAAGYLEMAAQAVLRLTGGTTAVLADVDLRKALFLPDGEDRTVEVSLSLENAAFTIASPAGDDGERAVHAGGIVRT</sequence>
<name>A0A6G3XT00_9ACTN</name>
<protein>
    <recommendedName>
        <fullName evidence="2">PKS/mFAS DH domain-containing protein</fullName>
    </recommendedName>
</protein>
<proteinExistence type="predicted"/>
<evidence type="ECO:0000313" key="3">
    <source>
        <dbReference type="EMBL" id="NEE20948.1"/>
    </source>
</evidence>
<dbReference type="InterPro" id="IPR049900">
    <property type="entry name" value="PKS_mFAS_DH"/>
</dbReference>